<reference evidence="8" key="1">
    <citation type="submission" date="2019-04" db="EMBL/GenBank/DDBJ databases">
        <authorList>
            <person name="Alioto T."/>
            <person name="Alioto T."/>
        </authorList>
    </citation>
    <scope>NUCLEOTIDE SEQUENCE [LARGE SCALE GENOMIC DNA]</scope>
</reference>
<keyword evidence="9" id="KW-1185">Reference proteome</keyword>
<dbReference type="Pfam" id="PF07545">
    <property type="entry name" value="Vg_Tdu"/>
    <property type="match status" value="1"/>
</dbReference>
<evidence type="ECO:0000256" key="2">
    <source>
        <dbReference type="ARBA" id="ARBA00004123"/>
    </source>
</evidence>
<dbReference type="Proteomes" id="UP000335636">
    <property type="component" value="Unassembled WGS sequence"/>
</dbReference>
<comment type="caution">
    <text evidence="8">The sequence shown here is derived from an EMBL/GenBank/DDBJ whole genome shotgun (WGS) entry which is preliminary data.</text>
</comment>
<keyword evidence="4" id="KW-0804">Transcription</keyword>
<accession>A0A5E4AUG5</accession>
<feature type="compositionally biased region" description="Basic and acidic residues" evidence="7">
    <location>
        <begin position="251"/>
        <end position="262"/>
    </location>
</feature>
<dbReference type="PANTHER" id="PTHR15950">
    <property type="entry name" value="TRANSCRIPTION COFACTOR VESTIGIAL-LIKE PROTEIN"/>
    <property type="match status" value="1"/>
</dbReference>
<feature type="region of interest" description="Disordered" evidence="7">
    <location>
        <begin position="235"/>
        <end position="262"/>
    </location>
</feature>
<dbReference type="AlphaFoldDB" id="A0A5E4AUG5"/>
<evidence type="ECO:0008006" key="10">
    <source>
        <dbReference type="Google" id="ProtNLM"/>
    </source>
</evidence>
<organism evidence="8 9">
    <name type="scientific">Marmota monax</name>
    <name type="common">Woodchuck</name>
    <dbReference type="NCBI Taxonomy" id="9995"/>
    <lineage>
        <taxon>Eukaryota</taxon>
        <taxon>Metazoa</taxon>
        <taxon>Chordata</taxon>
        <taxon>Craniata</taxon>
        <taxon>Vertebrata</taxon>
        <taxon>Euteleostomi</taxon>
        <taxon>Mammalia</taxon>
        <taxon>Eutheria</taxon>
        <taxon>Euarchontoglires</taxon>
        <taxon>Glires</taxon>
        <taxon>Rodentia</taxon>
        <taxon>Sciuromorpha</taxon>
        <taxon>Sciuridae</taxon>
        <taxon>Xerinae</taxon>
        <taxon>Marmotini</taxon>
        <taxon>Marmota</taxon>
    </lineage>
</organism>
<comment type="similarity">
    <text evidence="6">Belongs to the vestigial family.</text>
</comment>
<dbReference type="GO" id="GO:0005634">
    <property type="term" value="C:nucleus"/>
    <property type="evidence" value="ECO:0007669"/>
    <property type="project" value="UniProtKB-SubCell"/>
</dbReference>
<evidence type="ECO:0000256" key="6">
    <source>
        <dbReference type="ARBA" id="ARBA00025784"/>
    </source>
</evidence>
<proteinExistence type="inferred from homology"/>
<name>A0A5E4AUG5_MARMO</name>
<dbReference type="EMBL" id="CABDUW010000164">
    <property type="protein sequence ID" value="VTJ61087.1"/>
    <property type="molecule type" value="Genomic_DNA"/>
</dbReference>
<evidence type="ECO:0000256" key="7">
    <source>
        <dbReference type="SAM" id="MobiDB-lite"/>
    </source>
</evidence>
<keyword evidence="3" id="KW-0805">Transcription regulation</keyword>
<evidence type="ECO:0000256" key="3">
    <source>
        <dbReference type="ARBA" id="ARBA00023015"/>
    </source>
</evidence>
<dbReference type="InterPro" id="IPR006627">
    <property type="entry name" value="TDU_repeat"/>
</dbReference>
<evidence type="ECO:0000256" key="4">
    <source>
        <dbReference type="ARBA" id="ARBA00023163"/>
    </source>
</evidence>
<protein>
    <recommendedName>
        <fullName evidence="10">Transcription cofactor vestigial-like protein 1</fullName>
    </recommendedName>
</protein>
<feature type="compositionally biased region" description="Polar residues" evidence="7">
    <location>
        <begin position="238"/>
        <end position="250"/>
    </location>
</feature>
<dbReference type="InterPro" id="IPR011520">
    <property type="entry name" value="Vg_fam"/>
</dbReference>
<dbReference type="PANTHER" id="PTHR15950:SF20">
    <property type="entry name" value="TRANSCRIPTION COFACTOR VESTIGIAL-LIKE PROTEIN 1"/>
    <property type="match status" value="1"/>
</dbReference>
<keyword evidence="5" id="KW-0539">Nucleus</keyword>
<evidence type="ECO:0000313" key="9">
    <source>
        <dbReference type="Proteomes" id="UP000335636"/>
    </source>
</evidence>
<evidence type="ECO:0000256" key="1">
    <source>
        <dbReference type="ARBA" id="ARBA00002229"/>
    </source>
</evidence>
<evidence type="ECO:0000313" key="8">
    <source>
        <dbReference type="EMBL" id="VTJ61087.1"/>
    </source>
</evidence>
<comment type="function">
    <text evidence="1">May act as a specific coactivator for the mammalian TEFs.</text>
</comment>
<comment type="subcellular location">
    <subcellularLocation>
        <location evidence="2">Nucleus</location>
    </subcellularLocation>
</comment>
<dbReference type="SMART" id="SM00711">
    <property type="entry name" value="TDU"/>
    <property type="match status" value="1"/>
</dbReference>
<sequence>MAEMNKTDIQQPKDRQKPIKTEWNSQCVIFTYFQGDINSVVDEHFSRALSNIKRPQGLNSSSQSEDVILRNGEHLRREEAAISCPSFHYSDMPPNQWRFSSPWTKSQLEMSRANSANNSSLNMSGPLAMNQYPLSLPETHSVQPRDLWHFPSLASPRSLEPGYSHVFPDGHLVPEPRPDGKCEPLLGLLQQDRCLNCPQKFATREDRNPVQIAGSTGLLFNLPSRSVHCKKIYVSPSHGPSSPNLANERSQSPERRKDLYYY</sequence>
<dbReference type="GO" id="GO:0006355">
    <property type="term" value="P:regulation of DNA-templated transcription"/>
    <property type="evidence" value="ECO:0007669"/>
    <property type="project" value="InterPro"/>
</dbReference>
<gene>
    <name evidence="8" type="ORF">MONAX_5E019172</name>
</gene>
<evidence type="ECO:0000256" key="5">
    <source>
        <dbReference type="ARBA" id="ARBA00023242"/>
    </source>
</evidence>